<reference evidence="2 3" key="1">
    <citation type="journal article" date="2019" name="Nat. Ecol. Evol.">
        <title>Megaphylogeny resolves global patterns of mushroom evolution.</title>
        <authorList>
            <person name="Varga T."/>
            <person name="Krizsan K."/>
            <person name="Foldi C."/>
            <person name="Dima B."/>
            <person name="Sanchez-Garcia M."/>
            <person name="Sanchez-Ramirez S."/>
            <person name="Szollosi G.J."/>
            <person name="Szarkandi J.G."/>
            <person name="Papp V."/>
            <person name="Albert L."/>
            <person name="Andreopoulos W."/>
            <person name="Angelini C."/>
            <person name="Antonin V."/>
            <person name="Barry K.W."/>
            <person name="Bougher N.L."/>
            <person name="Buchanan P."/>
            <person name="Buyck B."/>
            <person name="Bense V."/>
            <person name="Catcheside P."/>
            <person name="Chovatia M."/>
            <person name="Cooper J."/>
            <person name="Damon W."/>
            <person name="Desjardin D."/>
            <person name="Finy P."/>
            <person name="Geml J."/>
            <person name="Haridas S."/>
            <person name="Hughes K."/>
            <person name="Justo A."/>
            <person name="Karasinski D."/>
            <person name="Kautmanova I."/>
            <person name="Kiss B."/>
            <person name="Kocsube S."/>
            <person name="Kotiranta H."/>
            <person name="LaButti K.M."/>
            <person name="Lechner B.E."/>
            <person name="Liimatainen K."/>
            <person name="Lipzen A."/>
            <person name="Lukacs Z."/>
            <person name="Mihaltcheva S."/>
            <person name="Morgado L.N."/>
            <person name="Niskanen T."/>
            <person name="Noordeloos M.E."/>
            <person name="Ohm R.A."/>
            <person name="Ortiz-Santana B."/>
            <person name="Ovrebo C."/>
            <person name="Racz N."/>
            <person name="Riley R."/>
            <person name="Savchenko A."/>
            <person name="Shiryaev A."/>
            <person name="Soop K."/>
            <person name="Spirin V."/>
            <person name="Szebenyi C."/>
            <person name="Tomsovsky M."/>
            <person name="Tulloss R.E."/>
            <person name="Uehling J."/>
            <person name="Grigoriev I.V."/>
            <person name="Vagvolgyi C."/>
            <person name="Papp T."/>
            <person name="Martin F.M."/>
            <person name="Miettinen O."/>
            <person name="Hibbett D.S."/>
            <person name="Nagy L.G."/>
        </authorList>
    </citation>
    <scope>NUCLEOTIDE SEQUENCE [LARGE SCALE GENOMIC DNA]</scope>
    <source>
        <strain evidence="2 3">CBS 962.96</strain>
    </source>
</reference>
<feature type="compositionally biased region" description="Acidic residues" evidence="1">
    <location>
        <begin position="451"/>
        <end position="462"/>
    </location>
</feature>
<keyword evidence="3" id="KW-1185">Reference proteome</keyword>
<dbReference type="SUPFAM" id="SSF52058">
    <property type="entry name" value="L domain-like"/>
    <property type="match status" value="1"/>
</dbReference>
<evidence type="ECO:0000256" key="1">
    <source>
        <dbReference type="SAM" id="MobiDB-lite"/>
    </source>
</evidence>
<protein>
    <recommendedName>
        <fullName evidence="4">F-box domain-containing protein</fullName>
    </recommendedName>
</protein>
<dbReference type="OrthoDB" id="3069700at2759"/>
<dbReference type="EMBL" id="ML179589">
    <property type="protein sequence ID" value="THU84625.1"/>
    <property type="molecule type" value="Genomic_DNA"/>
</dbReference>
<organism evidence="2 3">
    <name type="scientific">Dendrothele bispora (strain CBS 962.96)</name>
    <dbReference type="NCBI Taxonomy" id="1314807"/>
    <lineage>
        <taxon>Eukaryota</taxon>
        <taxon>Fungi</taxon>
        <taxon>Dikarya</taxon>
        <taxon>Basidiomycota</taxon>
        <taxon>Agaricomycotina</taxon>
        <taxon>Agaricomycetes</taxon>
        <taxon>Agaricomycetidae</taxon>
        <taxon>Agaricales</taxon>
        <taxon>Agaricales incertae sedis</taxon>
        <taxon>Dendrothele</taxon>
    </lineage>
</organism>
<dbReference type="AlphaFoldDB" id="A0A4V4HCX3"/>
<feature type="region of interest" description="Disordered" evidence="1">
    <location>
        <begin position="440"/>
        <end position="462"/>
    </location>
</feature>
<gene>
    <name evidence="2" type="ORF">K435DRAFT_400094</name>
</gene>
<evidence type="ECO:0000313" key="2">
    <source>
        <dbReference type="EMBL" id="THU84625.1"/>
    </source>
</evidence>
<accession>A0A4V4HCX3</accession>
<evidence type="ECO:0000313" key="3">
    <source>
        <dbReference type="Proteomes" id="UP000297245"/>
    </source>
</evidence>
<proteinExistence type="predicted"/>
<name>A0A4V4HCX3_DENBC</name>
<dbReference type="Proteomes" id="UP000297245">
    <property type="component" value="Unassembled WGS sequence"/>
</dbReference>
<sequence>MSLDLFSFSMPSNQDAEFETEISPFAVPIQLCLARSKVAPLTIVIHLDRNVSRKMINMLLEHADRWRDVTFSAYYLNFPDILTRSDGNSPSYPMLESLRFEGHSFVNSLALFRNAAKLHHLAITHGQYPSEKDIQDVPWHQITSLDLDPGEIRVLDTIELCPNLEFLSIRQLPLWWSPSPGSGSDFGVVSNLQPEAPTVKHRVSHLTEMRVYLEDVALLAHLNMLQLLINCLTLPSLTKLTIASFLHLEPDDPDNVFQGQWARDEFERFFQRSGCTITYLRLEKISIPYQDLQALFKLTPSLVELVIEDLQRKVCDVSKVTACYNATFEFQDIISPMFLRMLHVSNHRGALQGSLPLVPKLEKIELTADGDFFNDQAFLDMVISRWTPSSEHAAALGVSCIQSVTVCVLGRELEESVSNALRILTRGGLLVEILSFRSGGNDSGDVRADDSENSDDNSDSSD</sequence>
<evidence type="ECO:0008006" key="4">
    <source>
        <dbReference type="Google" id="ProtNLM"/>
    </source>
</evidence>